<organism evidence="1 2">
    <name type="scientific">Araneus ventricosus</name>
    <name type="common">Orbweaver spider</name>
    <name type="synonym">Epeira ventricosa</name>
    <dbReference type="NCBI Taxonomy" id="182803"/>
    <lineage>
        <taxon>Eukaryota</taxon>
        <taxon>Metazoa</taxon>
        <taxon>Ecdysozoa</taxon>
        <taxon>Arthropoda</taxon>
        <taxon>Chelicerata</taxon>
        <taxon>Arachnida</taxon>
        <taxon>Araneae</taxon>
        <taxon>Araneomorphae</taxon>
        <taxon>Entelegynae</taxon>
        <taxon>Araneoidea</taxon>
        <taxon>Araneidae</taxon>
        <taxon>Araneus</taxon>
    </lineage>
</organism>
<keyword evidence="2" id="KW-1185">Reference proteome</keyword>
<name>A0A4Y2ETU0_ARAVE</name>
<proteinExistence type="predicted"/>
<gene>
    <name evidence="1" type="ORF">AVEN_89639_1</name>
</gene>
<sequence length="196" mass="22572">MDFCRGRSVTSSEDSRMQEKIDLLPTCGNRGIRSQRVKWLLNKVYHILCATKNLWATSRSRVPVDGAAIASDVRESSCQEQKRRRGGTRRMNDVGCFFRQGLKKTTGHPKAFSMALPSLVTSENQAAENRRDDERPYEKEMERLRKFLAEVETDEDPDLDNEDNGHEDVLKVIFSHIERFCEHDTESEEDEDCGNE</sequence>
<accession>A0A4Y2ETU0</accession>
<dbReference type="AlphaFoldDB" id="A0A4Y2ETU0"/>
<evidence type="ECO:0000313" key="2">
    <source>
        <dbReference type="Proteomes" id="UP000499080"/>
    </source>
</evidence>
<evidence type="ECO:0000313" key="1">
    <source>
        <dbReference type="EMBL" id="GBM32640.1"/>
    </source>
</evidence>
<reference evidence="1 2" key="1">
    <citation type="journal article" date="2019" name="Sci. Rep.">
        <title>Orb-weaving spider Araneus ventricosus genome elucidates the spidroin gene catalogue.</title>
        <authorList>
            <person name="Kono N."/>
            <person name="Nakamura H."/>
            <person name="Ohtoshi R."/>
            <person name="Moran D.A.P."/>
            <person name="Shinohara A."/>
            <person name="Yoshida Y."/>
            <person name="Fujiwara M."/>
            <person name="Mori M."/>
            <person name="Tomita M."/>
            <person name="Arakawa K."/>
        </authorList>
    </citation>
    <scope>NUCLEOTIDE SEQUENCE [LARGE SCALE GENOMIC DNA]</scope>
</reference>
<protein>
    <submittedName>
        <fullName evidence="1">Uncharacterized protein</fullName>
    </submittedName>
</protein>
<comment type="caution">
    <text evidence="1">The sequence shown here is derived from an EMBL/GenBank/DDBJ whole genome shotgun (WGS) entry which is preliminary data.</text>
</comment>
<dbReference type="Proteomes" id="UP000499080">
    <property type="component" value="Unassembled WGS sequence"/>
</dbReference>
<dbReference type="EMBL" id="BGPR01000714">
    <property type="protein sequence ID" value="GBM32640.1"/>
    <property type="molecule type" value="Genomic_DNA"/>
</dbReference>